<evidence type="ECO:0000256" key="6">
    <source>
        <dbReference type="SAM" id="Phobius"/>
    </source>
</evidence>
<comment type="pathway">
    <text evidence="1">Lipid metabolism.</text>
</comment>
<dbReference type="SUPFAM" id="SSF69593">
    <property type="entry name" value="Glycerol-3-phosphate (1)-acyltransferase"/>
    <property type="match status" value="1"/>
</dbReference>
<dbReference type="GO" id="GO:0016746">
    <property type="term" value="F:acyltransferase activity"/>
    <property type="evidence" value="ECO:0007669"/>
    <property type="project" value="UniProtKB-KW"/>
</dbReference>
<evidence type="ECO:0000256" key="2">
    <source>
        <dbReference type="ARBA" id="ARBA00022516"/>
    </source>
</evidence>
<evidence type="ECO:0000256" key="5">
    <source>
        <dbReference type="ARBA" id="ARBA00023315"/>
    </source>
</evidence>
<keyword evidence="6" id="KW-1133">Transmembrane helix</keyword>
<dbReference type="PANTHER" id="PTHR10434:SF64">
    <property type="entry name" value="1-ACYL-SN-GLYCEROL-3-PHOSPHATE ACYLTRANSFERASE-RELATED"/>
    <property type="match status" value="1"/>
</dbReference>
<gene>
    <name evidence="8" type="ORF">M3P05_10615</name>
</gene>
<proteinExistence type="predicted"/>
<name>A0ABT0PG64_9GAMM</name>
<dbReference type="CDD" id="cd07989">
    <property type="entry name" value="LPLAT_AGPAT-like"/>
    <property type="match status" value="1"/>
</dbReference>
<keyword evidence="4" id="KW-0443">Lipid metabolism</keyword>
<keyword evidence="6" id="KW-0812">Transmembrane</keyword>
<protein>
    <submittedName>
        <fullName evidence="8">1-acyl-sn-glycerol-3-phosphate acyltransferase</fullName>
    </submittedName>
</protein>
<dbReference type="RefSeq" id="WP_249699577.1">
    <property type="nucleotide sequence ID" value="NZ_JAMFLX010000012.1"/>
</dbReference>
<dbReference type="InterPro" id="IPR002123">
    <property type="entry name" value="Plipid/glycerol_acylTrfase"/>
</dbReference>
<evidence type="ECO:0000259" key="7">
    <source>
        <dbReference type="SMART" id="SM00563"/>
    </source>
</evidence>
<keyword evidence="9" id="KW-1185">Reference proteome</keyword>
<keyword evidence="3" id="KW-0808">Transferase</keyword>
<evidence type="ECO:0000256" key="3">
    <source>
        <dbReference type="ARBA" id="ARBA00022679"/>
    </source>
</evidence>
<evidence type="ECO:0000313" key="9">
    <source>
        <dbReference type="Proteomes" id="UP001203338"/>
    </source>
</evidence>
<comment type="caution">
    <text evidence="8">The sequence shown here is derived from an EMBL/GenBank/DDBJ whole genome shotgun (WGS) entry which is preliminary data.</text>
</comment>
<keyword evidence="5 8" id="KW-0012">Acyltransferase</keyword>
<dbReference type="Pfam" id="PF01553">
    <property type="entry name" value="Acyltransferase"/>
    <property type="match status" value="1"/>
</dbReference>
<reference evidence="8 9" key="1">
    <citation type="submission" date="2022-05" db="EMBL/GenBank/DDBJ databases">
        <authorList>
            <person name="Park J.-S."/>
        </authorList>
    </citation>
    <scope>NUCLEOTIDE SEQUENCE [LARGE SCALE GENOMIC DNA]</scope>
    <source>
        <strain evidence="8 9">2012CJ34-2</strain>
    </source>
</reference>
<accession>A0ABT0PG64</accession>
<evidence type="ECO:0000313" key="8">
    <source>
        <dbReference type="EMBL" id="MCL6270372.1"/>
    </source>
</evidence>
<dbReference type="PANTHER" id="PTHR10434">
    <property type="entry name" value="1-ACYL-SN-GLYCEROL-3-PHOSPHATE ACYLTRANSFERASE"/>
    <property type="match status" value="1"/>
</dbReference>
<keyword evidence="2" id="KW-0444">Lipid biosynthesis</keyword>
<dbReference type="Proteomes" id="UP001203338">
    <property type="component" value="Unassembled WGS sequence"/>
</dbReference>
<sequence>MNENPVVIKSETVNSATEAQDANTRSDHDQAIGFDPLAFPLRLVRVVLLAGLILTGLLLACWIQILNWSGKQNQVSERTNSIRLSLKQWWLKVLCLIMGVKIHRQGGPWTNPVLMVCNHISWLDIPVLGASVPFHFLAKSEIRKWPIIGWLANVTGTLFIRRKSGDSGKVSRDLARYLGQGHGVLVFPEGTTTDGYQVKPFHDRLLKSAISSHVALQPITLAYCEAGKPHPRVPFIGDDSLVPSIWKLLGERSIHVHLQYHPPIMSFEQDSRQLARQAQFTVKKGLKAIFPLLGDR</sequence>
<dbReference type="SMART" id="SM00563">
    <property type="entry name" value="PlsC"/>
    <property type="match status" value="1"/>
</dbReference>
<organism evidence="8 9">
    <name type="scientific">Parendozoicomonas callyspongiae</name>
    <dbReference type="NCBI Taxonomy" id="2942213"/>
    <lineage>
        <taxon>Bacteria</taxon>
        <taxon>Pseudomonadati</taxon>
        <taxon>Pseudomonadota</taxon>
        <taxon>Gammaproteobacteria</taxon>
        <taxon>Oceanospirillales</taxon>
        <taxon>Endozoicomonadaceae</taxon>
        <taxon>Parendozoicomonas</taxon>
    </lineage>
</organism>
<feature type="transmembrane region" description="Helical" evidence="6">
    <location>
        <begin position="46"/>
        <end position="68"/>
    </location>
</feature>
<dbReference type="EMBL" id="JAMFLX010000012">
    <property type="protein sequence ID" value="MCL6270372.1"/>
    <property type="molecule type" value="Genomic_DNA"/>
</dbReference>
<keyword evidence="6" id="KW-0472">Membrane</keyword>
<evidence type="ECO:0000256" key="4">
    <source>
        <dbReference type="ARBA" id="ARBA00023098"/>
    </source>
</evidence>
<evidence type="ECO:0000256" key="1">
    <source>
        <dbReference type="ARBA" id="ARBA00005189"/>
    </source>
</evidence>
<feature type="domain" description="Phospholipid/glycerol acyltransferase" evidence="7">
    <location>
        <begin position="113"/>
        <end position="224"/>
    </location>
</feature>